<reference evidence="2 3" key="1">
    <citation type="submission" date="2021-04" db="EMBL/GenBank/DDBJ databases">
        <authorList>
            <person name="Rodrigo-Torres L."/>
            <person name="Arahal R. D."/>
            <person name="Lucena T."/>
        </authorList>
    </citation>
    <scope>NUCLEOTIDE SEQUENCE [LARGE SCALE GENOMIC DNA]</scope>
    <source>
        <strain evidence="2 3">CECT 9623</strain>
    </source>
</reference>
<dbReference type="EMBL" id="CAJRAU010000004">
    <property type="protein sequence ID" value="CAG5071424.1"/>
    <property type="molecule type" value="Genomic_DNA"/>
</dbReference>
<accession>A0ABM8UT93</accession>
<dbReference type="SUPFAM" id="SSF54427">
    <property type="entry name" value="NTF2-like"/>
    <property type="match status" value="1"/>
</dbReference>
<evidence type="ECO:0000259" key="1">
    <source>
        <dbReference type="Pfam" id="PF13474"/>
    </source>
</evidence>
<sequence>MKKNIAVFILLIILASSFKYRTKAKESSQPFLPDRIRDMVPLKQEAAPSFDETITLLQQANLEMANGDPQLFKSMWLQSEEVTIFGDDNNTALKGWKEIEASLGAMKEPVSKVDTYSFEKIASDQGEQQAYLLQKEHYKLANGETRDLQVTVVFRKENEAWKIVHRHADSVEVLAQSDKNSK</sequence>
<keyword evidence="3" id="KW-1185">Reference proteome</keyword>
<dbReference type="InterPro" id="IPR032710">
    <property type="entry name" value="NTF2-like_dom_sf"/>
</dbReference>
<comment type="caution">
    <text evidence="2">The sequence shown here is derived from an EMBL/GenBank/DDBJ whole genome shotgun (WGS) entry which is preliminary data.</text>
</comment>
<dbReference type="Gene3D" id="3.10.450.50">
    <property type="match status" value="1"/>
</dbReference>
<dbReference type="Pfam" id="PF13474">
    <property type="entry name" value="SnoaL_3"/>
    <property type="match status" value="1"/>
</dbReference>
<dbReference type="RefSeq" id="WP_215234755.1">
    <property type="nucleotide sequence ID" value="NZ_CAJRAU010000004.1"/>
</dbReference>
<organism evidence="2 3">
    <name type="scientific">Dyadobacter linearis</name>
    <dbReference type="NCBI Taxonomy" id="2823330"/>
    <lineage>
        <taxon>Bacteria</taxon>
        <taxon>Pseudomonadati</taxon>
        <taxon>Bacteroidota</taxon>
        <taxon>Cytophagia</taxon>
        <taxon>Cytophagales</taxon>
        <taxon>Spirosomataceae</taxon>
        <taxon>Dyadobacter</taxon>
    </lineage>
</organism>
<name>A0ABM8UT93_9BACT</name>
<evidence type="ECO:0000313" key="3">
    <source>
        <dbReference type="Proteomes" id="UP000679725"/>
    </source>
</evidence>
<feature type="domain" description="SnoaL-like" evidence="1">
    <location>
        <begin position="57"/>
        <end position="168"/>
    </location>
</feature>
<protein>
    <recommendedName>
        <fullName evidence="1">SnoaL-like domain-containing protein</fullName>
    </recommendedName>
</protein>
<proteinExistence type="predicted"/>
<gene>
    <name evidence="2" type="ORF">DYBT9623_03454</name>
</gene>
<evidence type="ECO:0000313" key="2">
    <source>
        <dbReference type="EMBL" id="CAG5071424.1"/>
    </source>
</evidence>
<dbReference type="InterPro" id="IPR037401">
    <property type="entry name" value="SnoaL-like"/>
</dbReference>
<dbReference type="Proteomes" id="UP000679725">
    <property type="component" value="Unassembled WGS sequence"/>
</dbReference>